<dbReference type="SMART" id="SM00698">
    <property type="entry name" value="MORN"/>
    <property type="match status" value="4"/>
</dbReference>
<reference evidence="5" key="2">
    <citation type="journal article" date="2024" name="Plant">
        <title>Genomic evolution and insights into agronomic trait innovations of Sesamum species.</title>
        <authorList>
            <person name="Miao H."/>
            <person name="Wang L."/>
            <person name="Qu L."/>
            <person name="Liu H."/>
            <person name="Sun Y."/>
            <person name="Le M."/>
            <person name="Wang Q."/>
            <person name="Wei S."/>
            <person name="Zheng Y."/>
            <person name="Lin W."/>
            <person name="Duan Y."/>
            <person name="Cao H."/>
            <person name="Xiong S."/>
            <person name="Wang X."/>
            <person name="Wei L."/>
            <person name="Li C."/>
            <person name="Ma Q."/>
            <person name="Ju M."/>
            <person name="Zhao R."/>
            <person name="Li G."/>
            <person name="Mu C."/>
            <person name="Tian Q."/>
            <person name="Mei H."/>
            <person name="Zhang T."/>
            <person name="Gao T."/>
            <person name="Zhang H."/>
        </authorList>
    </citation>
    <scope>NUCLEOTIDE SEQUENCE</scope>
    <source>
        <strain evidence="5">K16</strain>
    </source>
</reference>
<dbReference type="InterPro" id="IPR008280">
    <property type="entry name" value="Tub_FtsZ_C"/>
</dbReference>
<dbReference type="InterPro" id="IPR036525">
    <property type="entry name" value="Tubulin/FtsZ_GTPase_sf"/>
</dbReference>
<dbReference type="InterPro" id="IPR003409">
    <property type="entry name" value="MORN"/>
</dbReference>
<keyword evidence="4" id="KW-0812">Transmembrane</keyword>
<dbReference type="EMBL" id="JACGWL010000006">
    <property type="protein sequence ID" value="KAK4400151.1"/>
    <property type="molecule type" value="Genomic_DNA"/>
</dbReference>
<keyword evidence="4" id="KW-0472">Membrane</keyword>
<dbReference type="Gene3D" id="2.20.110.10">
    <property type="entry name" value="Histone H3 K4-specific methyltransferase SET7/9 N-terminal domain"/>
    <property type="match status" value="1"/>
</dbReference>
<accession>A0AAE1WVG6</accession>
<dbReference type="GO" id="GO:0010020">
    <property type="term" value="P:chloroplast fission"/>
    <property type="evidence" value="ECO:0007669"/>
    <property type="project" value="TreeGrafter"/>
</dbReference>
<dbReference type="PANTHER" id="PTHR43215:SF15">
    <property type="entry name" value="PROTEIN ACCUMULATION AND REPLICATION OF CHLOROPLASTS 3, CHLOROPLASTIC"/>
    <property type="match status" value="1"/>
</dbReference>
<sequence length="825" mass="91064">MKLLCPNTGGAHSLSWGSVFPLPFLSLRGTRKRHGPELFLGWNSSSVTVKLDCRCVATGIDSSSGRKNGGGDRWGECEECVEVIVVGSRKDGVLDFCSASPFLSPVLRFCESICCSYSTVVLYMPQAYQFGLLRMGLPFLAMLVLICCLNNMLYLTCLFRLSWNILGCDSEQVKLQQRFTSQDHSGPQTNEWAADYLLDLILSAVGVSGYAVAGLRFAIAIIDSLLLIVIIVVIIVHQRSLSLFSIHLLVSKPWDIMMRKLVPFHVVLPQQNVDPSCLTEKALPFPILDTDTLLENDLVTLDEALRTTNNAILMAMNAISILLSIFEGYNEASIGFGASYNVKTSLLRAINDCPFLGVDIKDFDGAIFCIIASSGVADCSDANNILNIVRAITKCKGEIIVSIVREPNQEHNTILATIIVFGYTRQQLAPKNGIFSSLGQHFPFIFNLFNKQHRRTNNSKKAFLSESLDVSEAINPPVNGDLPKTNPLAGIIEDTGVFSDNLQPPSDDSDDEFCSISSEEGGVELLESNSTSSYELNSEGNPIFKREILARGNLGPGWSSELPKYGSNFSEATALVDSVCIYKLPVGVKHLEKLEDESLSSKTTHGAAWGVEDNKKKQHYARPTMSWAGLADADFNNNVSSSNKGNPISNSKKHGVLSLRAASMLESERDSQKKWSRVVEMKYRGGIYRGRAQGGLPEGKGRLLLGDGSIYDGTWRYGKRSGMGTFYFNNGDVFQGSWRDDVMHGKGWIYFHTGDRWFANFWKGKANGEGRFYSKLGDVSFGHFKEGWRHGHFLRINVDGTRSQELWDEGVLVSEKQLDPDAEVG</sequence>
<dbReference type="PANTHER" id="PTHR43215">
    <property type="entry name" value="RADIAL SPOKE HEAD 1 HOMOLOG"/>
    <property type="match status" value="1"/>
</dbReference>
<dbReference type="GO" id="GO:0005829">
    <property type="term" value="C:cytosol"/>
    <property type="evidence" value="ECO:0007669"/>
    <property type="project" value="TreeGrafter"/>
</dbReference>
<dbReference type="GO" id="GO:0005525">
    <property type="term" value="F:GTP binding"/>
    <property type="evidence" value="ECO:0007669"/>
    <property type="project" value="UniProtKB-KW"/>
</dbReference>
<dbReference type="Pfam" id="PF02493">
    <property type="entry name" value="MORN"/>
    <property type="match status" value="3"/>
</dbReference>
<gene>
    <name evidence="5" type="ORF">Sango_1121200</name>
</gene>
<organism evidence="5 6">
    <name type="scientific">Sesamum angolense</name>
    <dbReference type="NCBI Taxonomy" id="2727404"/>
    <lineage>
        <taxon>Eukaryota</taxon>
        <taxon>Viridiplantae</taxon>
        <taxon>Streptophyta</taxon>
        <taxon>Embryophyta</taxon>
        <taxon>Tracheophyta</taxon>
        <taxon>Spermatophyta</taxon>
        <taxon>Magnoliopsida</taxon>
        <taxon>eudicotyledons</taxon>
        <taxon>Gunneridae</taxon>
        <taxon>Pentapetalae</taxon>
        <taxon>asterids</taxon>
        <taxon>lamiids</taxon>
        <taxon>Lamiales</taxon>
        <taxon>Pedaliaceae</taxon>
        <taxon>Sesamum</taxon>
    </lineage>
</organism>
<comment type="caution">
    <text evidence="5">The sequence shown here is derived from an EMBL/GenBank/DDBJ whole genome shotgun (WGS) entry which is preliminary data.</text>
</comment>
<feature type="transmembrane region" description="Helical" evidence="4">
    <location>
        <begin position="132"/>
        <end position="154"/>
    </location>
</feature>
<dbReference type="Proteomes" id="UP001289374">
    <property type="component" value="Unassembled WGS sequence"/>
</dbReference>
<protein>
    <submittedName>
        <fullName evidence="5">Protein ACCUMULATION AND REPLICATION OF CHLOROPLASTS 3</fullName>
    </submittedName>
</protein>
<evidence type="ECO:0000256" key="4">
    <source>
        <dbReference type="SAM" id="Phobius"/>
    </source>
</evidence>
<evidence type="ECO:0000256" key="2">
    <source>
        <dbReference type="ARBA" id="ARBA00022741"/>
    </source>
</evidence>
<name>A0AAE1WVG6_9LAMI</name>
<reference evidence="5" key="1">
    <citation type="submission" date="2020-06" db="EMBL/GenBank/DDBJ databases">
        <authorList>
            <person name="Li T."/>
            <person name="Hu X."/>
            <person name="Zhang T."/>
            <person name="Song X."/>
            <person name="Zhang H."/>
            <person name="Dai N."/>
            <person name="Sheng W."/>
            <person name="Hou X."/>
            <person name="Wei L."/>
        </authorList>
    </citation>
    <scope>NUCLEOTIDE SEQUENCE</scope>
    <source>
        <strain evidence="5">K16</strain>
        <tissue evidence="5">Leaf</tissue>
    </source>
</reference>
<evidence type="ECO:0000256" key="3">
    <source>
        <dbReference type="ARBA" id="ARBA00023134"/>
    </source>
</evidence>
<keyword evidence="1" id="KW-0677">Repeat</keyword>
<keyword evidence="6" id="KW-1185">Reference proteome</keyword>
<dbReference type="SUPFAM" id="SSF82185">
    <property type="entry name" value="Histone H3 K4-specific methyltransferase SET7/9 N-terminal domain"/>
    <property type="match status" value="1"/>
</dbReference>
<keyword evidence="2" id="KW-0547">Nucleotide-binding</keyword>
<dbReference type="SUPFAM" id="SSF55307">
    <property type="entry name" value="Tubulin C-terminal domain-like"/>
    <property type="match status" value="1"/>
</dbReference>
<dbReference type="AlphaFoldDB" id="A0AAE1WVG6"/>
<proteinExistence type="predicted"/>
<keyword evidence="4" id="KW-1133">Transmembrane helix</keyword>
<keyword evidence="3" id="KW-0342">GTP-binding</keyword>
<evidence type="ECO:0000313" key="5">
    <source>
        <dbReference type="EMBL" id="KAK4400151.1"/>
    </source>
</evidence>
<evidence type="ECO:0000313" key="6">
    <source>
        <dbReference type="Proteomes" id="UP001289374"/>
    </source>
</evidence>
<dbReference type="GO" id="GO:0009707">
    <property type="term" value="C:chloroplast outer membrane"/>
    <property type="evidence" value="ECO:0007669"/>
    <property type="project" value="TreeGrafter"/>
</dbReference>
<dbReference type="Gene3D" id="3.40.50.1440">
    <property type="entry name" value="Tubulin/FtsZ, GTPase domain"/>
    <property type="match status" value="1"/>
</dbReference>
<feature type="transmembrane region" description="Helical" evidence="4">
    <location>
        <begin position="225"/>
        <end position="250"/>
    </location>
</feature>
<evidence type="ECO:0000256" key="1">
    <source>
        <dbReference type="ARBA" id="ARBA00022737"/>
    </source>
</evidence>